<dbReference type="InterPro" id="IPR027417">
    <property type="entry name" value="P-loop_NTPase"/>
</dbReference>
<feature type="compositionally biased region" description="Low complexity" evidence="4">
    <location>
        <begin position="218"/>
        <end position="232"/>
    </location>
</feature>
<evidence type="ECO:0000256" key="3">
    <source>
        <dbReference type="ARBA" id="ARBA00022840"/>
    </source>
</evidence>
<dbReference type="GO" id="GO:0005524">
    <property type="term" value="F:ATP binding"/>
    <property type="evidence" value="ECO:0007669"/>
    <property type="project" value="UniProtKB-KW"/>
</dbReference>
<dbReference type="Pfam" id="PF00005">
    <property type="entry name" value="ABC_tran"/>
    <property type="match status" value="1"/>
</dbReference>
<keyword evidence="7" id="KW-1185">Reference proteome</keyword>
<reference evidence="6 7" key="1">
    <citation type="submission" date="2019-11" db="EMBL/GenBank/DDBJ databases">
        <authorList>
            <person name="Dong K."/>
        </authorList>
    </citation>
    <scope>NUCLEOTIDE SEQUENCE [LARGE SCALE GENOMIC DNA]</scope>
    <source>
        <strain evidence="6 7">NBRC 111993</strain>
    </source>
</reference>
<accession>A0A6L6JB11</accession>
<dbReference type="Proteomes" id="UP000478183">
    <property type="component" value="Unassembled WGS sequence"/>
</dbReference>
<evidence type="ECO:0000256" key="2">
    <source>
        <dbReference type="ARBA" id="ARBA00022741"/>
    </source>
</evidence>
<dbReference type="InterPro" id="IPR003593">
    <property type="entry name" value="AAA+_ATPase"/>
</dbReference>
<evidence type="ECO:0000313" key="7">
    <source>
        <dbReference type="Proteomes" id="UP000478183"/>
    </source>
</evidence>
<organism evidence="6 7">
    <name type="scientific">Paracoccus aestuariivivens</name>
    <dbReference type="NCBI Taxonomy" id="1820333"/>
    <lineage>
        <taxon>Bacteria</taxon>
        <taxon>Pseudomonadati</taxon>
        <taxon>Pseudomonadota</taxon>
        <taxon>Alphaproteobacteria</taxon>
        <taxon>Rhodobacterales</taxon>
        <taxon>Paracoccaceae</taxon>
        <taxon>Paracoccus</taxon>
    </lineage>
</organism>
<dbReference type="SMART" id="SM00382">
    <property type="entry name" value="AAA"/>
    <property type="match status" value="1"/>
</dbReference>
<dbReference type="AlphaFoldDB" id="A0A6L6JB11"/>
<dbReference type="PROSITE" id="PS50893">
    <property type="entry name" value="ABC_TRANSPORTER_2"/>
    <property type="match status" value="1"/>
</dbReference>
<dbReference type="InterPro" id="IPR050319">
    <property type="entry name" value="ABC_transp_ATP-bind"/>
</dbReference>
<dbReference type="RefSeq" id="WP_155095744.1">
    <property type="nucleotide sequence ID" value="NZ_WMIE01000006.1"/>
</dbReference>
<dbReference type="PROSITE" id="PS00211">
    <property type="entry name" value="ABC_TRANSPORTER_1"/>
    <property type="match status" value="1"/>
</dbReference>
<dbReference type="SUPFAM" id="SSF52540">
    <property type="entry name" value="P-loop containing nucleoside triphosphate hydrolases"/>
    <property type="match status" value="1"/>
</dbReference>
<keyword evidence="2" id="KW-0547">Nucleotide-binding</keyword>
<evidence type="ECO:0000256" key="1">
    <source>
        <dbReference type="ARBA" id="ARBA00022448"/>
    </source>
</evidence>
<evidence type="ECO:0000256" key="4">
    <source>
        <dbReference type="SAM" id="MobiDB-lite"/>
    </source>
</evidence>
<dbReference type="EMBL" id="WMIE01000006">
    <property type="protein sequence ID" value="MTH78385.1"/>
    <property type="molecule type" value="Genomic_DNA"/>
</dbReference>
<feature type="domain" description="ABC transporter" evidence="5">
    <location>
        <begin position="2"/>
        <end position="224"/>
    </location>
</feature>
<dbReference type="InterPro" id="IPR003439">
    <property type="entry name" value="ABC_transporter-like_ATP-bd"/>
</dbReference>
<dbReference type="Gene3D" id="3.40.50.300">
    <property type="entry name" value="P-loop containing nucleotide triphosphate hydrolases"/>
    <property type="match status" value="1"/>
</dbReference>
<dbReference type="InterPro" id="IPR017871">
    <property type="entry name" value="ABC_transporter-like_CS"/>
</dbReference>
<keyword evidence="1" id="KW-0813">Transport</keyword>
<proteinExistence type="predicted"/>
<comment type="caution">
    <text evidence="6">The sequence shown here is derived from an EMBL/GenBank/DDBJ whole genome shotgun (WGS) entry which is preliminary data.</text>
</comment>
<name>A0A6L6JB11_9RHOB</name>
<dbReference type="GO" id="GO:0055085">
    <property type="term" value="P:transmembrane transport"/>
    <property type="evidence" value="ECO:0007669"/>
    <property type="project" value="UniProtKB-ARBA"/>
</dbReference>
<dbReference type="PANTHER" id="PTHR43776:SF5">
    <property type="entry name" value="ATPASE COMPONENT OF ABC-TYPE TRANSPORT SYSTEM"/>
    <property type="match status" value="1"/>
</dbReference>
<dbReference type="OrthoDB" id="9784450at2"/>
<gene>
    <name evidence="6" type="ORF">GL286_11655</name>
</gene>
<feature type="region of interest" description="Disordered" evidence="4">
    <location>
        <begin position="213"/>
        <end position="232"/>
    </location>
</feature>
<evidence type="ECO:0000259" key="5">
    <source>
        <dbReference type="PROSITE" id="PS50893"/>
    </source>
</evidence>
<evidence type="ECO:0000313" key="6">
    <source>
        <dbReference type="EMBL" id="MTH78385.1"/>
    </source>
</evidence>
<dbReference type="PANTHER" id="PTHR43776">
    <property type="entry name" value="TRANSPORT ATP-BINDING PROTEIN"/>
    <property type="match status" value="1"/>
</dbReference>
<protein>
    <submittedName>
        <fullName evidence="6">ATP-binding cassette domain-containing protein</fullName>
    </submittedName>
</protein>
<sequence>MLEAHDLAAGFDGRTLFDGVTFALESGRIMGLCGASGAGKTTLGRVIAGLHRPSAGVVRIDGQQPASGKAQPVQYLHQSPLAAMNPRWKIRCILAEAGQPEAGLLTAFGVDAEWMGRFPHELSGGQLQRISILRALTANPRYLIADEITAPLDPVSQARIWHLLGQIARSKQIGILAISHDRALLDRICCQGRFELGQRGLIRHEAAGPVGVIDPDPAGRSARSAGRTAVRC</sequence>
<keyword evidence="3 6" id="KW-0067">ATP-binding</keyword>
<dbReference type="GO" id="GO:0016887">
    <property type="term" value="F:ATP hydrolysis activity"/>
    <property type="evidence" value="ECO:0007669"/>
    <property type="project" value="InterPro"/>
</dbReference>